<evidence type="ECO:0000256" key="2">
    <source>
        <dbReference type="ARBA" id="ARBA00023015"/>
    </source>
</evidence>
<dbReference type="Pfam" id="PF03466">
    <property type="entry name" value="LysR_substrate"/>
    <property type="match status" value="1"/>
</dbReference>
<dbReference type="Gene3D" id="1.10.10.10">
    <property type="entry name" value="Winged helix-like DNA-binding domain superfamily/Winged helix DNA-binding domain"/>
    <property type="match status" value="1"/>
</dbReference>
<feature type="domain" description="HTH lysR-type" evidence="5">
    <location>
        <begin position="16"/>
        <end position="73"/>
    </location>
</feature>
<dbReference type="AlphaFoldDB" id="R8XYM2"/>
<dbReference type="CDD" id="cd08472">
    <property type="entry name" value="PBP2_CrgA_like_3"/>
    <property type="match status" value="1"/>
</dbReference>
<dbReference type="GO" id="GO:0006351">
    <property type="term" value="P:DNA-templated transcription"/>
    <property type="evidence" value="ECO:0007669"/>
    <property type="project" value="TreeGrafter"/>
</dbReference>
<comment type="similarity">
    <text evidence="1">Belongs to the LysR transcriptional regulatory family.</text>
</comment>
<evidence type="ECO:0000256" key="1">
    <source>
        <dbReference type="ARBA" id="ARBA00009437"/>
    </source>
</evidence>
<reference evidence="6 7" key="1">
    <citation type="submission" date="2013-02" db="EMBL/GenBank/DDBJ databases">
        <title>The Genome Sequence of Acinetobacter sp. ANC 3811.</title>
        <authorList>
            <consortium name="The Broad Institute Genome Sequencing Platform"/>
            <consortium name="The Broad Institute Genome Sequencing Center for Infectious Disease"/>
            <person name="Cerqueira G."/>
            <person name="Feldgarden M."/>
            <person name="Courvalin P."/>
            <person name="Perichon B."/>
            <person name="Grillot-Courvalin C."/>
            <person name="Clermont D."/>
            <person name="Rocha E."/>
            <person name="Yoon E.-J."/>
            <person name="Nemec A."/>
            <person name="Walker B."/>
            <person name="Young S.K."/>
            <person name="Zeng Q."/>
            <person name="Gargeya S."/>
            <person name="Fitzgerald M."/>
            <person name="Haas B."/>
            <person name="Abouelleil A."/>
            <person name="Alvarado L."/>
            <person name="Arachchi H.M."/>
            <person name="Berlin A.M."/>
            <person name="Chapman S.B."/>
            <person name="Dewar J."/>
            <person name="Goldberg J."/>
            <person name="Griggs A."/>
            <person name="Gujja S."/>
            <person name="Hansen M."/>
            <person name="Howarth C."/>
            <person name="Imamovic A."/>
            <person name="Larimer J."/>
            <person name="McCowan C."/>
            <person name="Murphy C."/>
            <person name="Neiman D."/>
            <person name="Pearson M."/>
            <person name="Priest M."/>
            <person name="Roberts A."/>
            <person name="Saif S."/>
            <person name="Shea T."/>
            <person name="Sisk P."/>
            <person name="Sykes S."/>
            <person name="Wortman J."/>
            <person name="Nusbaum C."/>
            <person name="Birren B."/>
        </authorList>
    </citation>
    <scope>NUCLEOTIDE SEQUENCE [LARGE SCALE GENOMIC DNA]</scope>
    <source>
        <strain evidence="6 7">ANC 3811</strain>
    </source>
</reference>
<dbReference type="InterPro" id="IPR000847">
    <property type="entry name" value="LysR_HTH_N"/>
</dbReference>
<evidence type="ECO:0000259" key="5">
    <source>
        <dbReference type="PROSITE" id="PS50931"/>
    </source>
</evidence>
<dbReference type="SUPFAM" id="SSF46785">
    <property type="entry name" value="Winged helix' DNA-binding domain"/>
    <property type="match status" value="1"/>
</dbReference>
<sequence length="312" mass="35825">MLVWFNYSENTNNKMDRLQQFFIFSEVAKRQSFSEVANQLDLPRSTVTSAIQQLETHYGVRLFHRTTRKVSLTQDGQRILPECQNLLFDYEQLEQLIQTQKQHYRGTLKISMPSRIVHQVVIPELPDFYNRYPDIHLQLNSSDDITDLIEKGIDCVVRVGQLENSSLIAKFVGNLIMVNCASPHYLEQYGVPEQLEDLSQHKLINYAGAVGEKQGIFLYQDGTVMIDSALSVNNTEAYVAAACAGLGIIQLPYYDVQDKIEQGTLIEVLSAHTPQSLPLNILYPNRSYIPKRLEIFMNWVKDILYKKCIVIF</sequence>
<dbReference type="SUPFAM" id="SSF53850">
    <property type="entry name" value="Periplasmic binding protein-like II"/>
    <property type="match status" value="1"/>
</dbReference>
<dbReference type="PANTHER" id="PTHR30537:SF72">
    <property type="entry name" value="LYSR FAMILY TRANSCRIPTIONAL REGULATOR"/>
    <property type="match status" value="1"/>
</dbReference>
<name>R8XYM2_ACICA</name>
<evidence type="ECO:0000313" key="7">
    <source>
        <dbReference type="Proteomes" id="UP000014041"/>
    </source>
</evidence>
<evidence type="ECO:0000256" key="3">
    <source>
        <dbReference type="ARBA" id="ARBA00023125"/>
    </source>
</evidence>
<dbReference type="PANTHER" id="PTHR30537">
    <property type="entry name" value="HTH-TYPE TRANSCRIPTIONAL REGULATOR"/>
    <property type="match status" value="1"/>
</dbReference>
<dbReference type="Proteomes" id="UP000014041">
    <property type="component" value="Unassembled WGS sequence"/>
</dbReference>
<keyword evidence="3" id="KW-0238">DNA-binding</keyword>
<accession>R8XYM2</accession>
<gene>
    <name evidence="6" type="ORF">F935_02683</name>
</gene>
<evidence type="ECO:0000256" key="4">
    <source>
        <dbReference type="ARBA" id="ARBA00023163"/>
    </source>
</evidence>
<keyword evidence="4" id="KW-0804">Transcription</keyword>
<dbReference type="EMBL" id="APQJ01000011">
    <property type="protein sequence ID" value="EOQ61911.1"/>
    <property type="molecule type" value="Genomic_DNA"/>
</dbReference>
<proteinExistence type="inferred from homology"/>
<dbReference type="GO" id="GO:0043565">
    <property type="term" value="F:sequence-specific DNA binding"/>
    <property type="evidence" value="ECO:0007669"/>
    <property type="project" value="TreeGrafter"/>
</dbReference>
<dbReference type="PROSITE" id="PS50931">
    <property type="entry name" value="HTH_LYSR"/>
    <property type="match status" value="1"/>
</dbReference>
<dbReference type="Pfam" id="PF00126">
    <property type="entry name" value="HTH_1"/>
    <property type="match status" value="1"/>
</dbReference>
<dbReference type="FunFam" id="1.10.10.10:FF:000001">
    <property type="entry name" value="LysR family transcriptional regulator"/>
    <property type="match status" value="1"/>
</dbReference>
<dbReference type="HOGENOM" id="CLU_039613_16_3_6"/>
<dbReference type="PATRIC" id="fig|1217690.3.peg.2661"/>
<keyword evidence="2" id="KW-0805">Transcription regulation</keyword>
<protein>
    <recommendedName>
        <fullName evidence="5">HTH lysR-type domain-containing protein</fullName>
    </recommendedName>
</protein>
<dbReference type="GO" id="GO:0003700">
    <property type="term" value="F:DNA-binding transcription factor activity"/>
    <property type="evidence" value="ECO:0007669"/>
    <property type="project" value="InterPro"/>
</dbReference>
<dbReference type="InterPro" id="IPR036388">
    <property type="entry name" value="WH-like_DNA-bd_sf"/>
</dbReference>
<organism evidence="6 7">
    <name type="scientific">Acinetobacter calcoaceticus ANC 3811</name>
    <dbReference type="NCBI Taxonomy" id="1217690"/>
    <lineage>
        <taxon>Bacteria</taxon>
        <taxon>Pseudomonadati</taxon>
        <taxon>Pseudomonadota</taxon>
        <taxon>Gammaproteobacteria</taxon>
        <taxon>Moraxellales</taxon>
        <taxon>Moraxellaceae</taxon>
        <taxon>Acinetobacter</taxon>
        <taxon>Acinetobacter calcoaceticus/baumannii complex</taxon>
    </lineage>
</organism>
<comment type="caution">
    <text evidence="6">The sequence shown here is derived from an EMBL/GenBank/DDBJ whole genome shotgun (WGS) entry which is preliminary data.</text>
</comment>
<dbReference type="InterPro" id="IPR036390">
    <property type="entry name" value="WH_DNA-bd_sf"/>
</dbReference>
<evidence type="ECO:0000313" key="6">
    <source>
        <dbReference type="EMBL" id="EOQ61911.1"/>
    </source>
</evidence>
<dbReference type="InterPro" id="IPR005119">
    <property type="entry name" value="LysR_subst-bd"/>
</dbReference>
<dbReference type="InterPro" id="IPR058163">
    <property type="entry name" value="LysR-type_TF_proteobact-type"/>
</dbReference>
<dbReference type="Gene3D" id="3.40.190.290">
    <property type="match status" value="1"/>
</dbReference>